<dbReference type="STRING" id="1423730.FC75_GL001220"/>
<dbReference type="PATRIC" id="fig|1423730.4.peg.1275"/>
<evidence type="ECO:0000256" key="6">
    <source>
        <dbReference type="ARBA" id="ARBA00022840"/>
    </source>
</evidence>
<evidence type="ECO:0000256" key="8">
    <source>
        <dbReference type="HAMAP-Rule" id="MF_00376"/>
    </source>
</evidence>
<name>A0A0R2F919_9LACO</name>
<keyword evidence="11" id="KW-1185">Reference proteome</keyword>
<comment type="catalytic activity">
    <reaction evidence="8">
        <text>3'-dephospho-CoA + ATP = ADP + CoA + H(+)</text>
        <dbReference type="Rhea" id="RHEA:18245"/>
        <dbReference type="ChEBI" id="CHEBI:15378"/>
        <dbReference type="ChEBI" id="CHEBI:30616"/>
        <dbReference type="ChEBI" id="CHEBI:57287"/>
        <dbReference type="ChEBI" id="CHEBI:57328"/>
        <dbReference type="ChEBI" id="CHEBI:456216"/>
        <dbReference type="EC" id="2.7.1.24"/>
    </reaction>
</comment>
<dbReference type="SUPFAM" id="SSF52540">
    <property type="entry name" value="P-loop containing nucleoside triphosphate hydrolases"/>
    <property type="match status" value="1"/>
</dbReference>
<keyword evidence="6 8" id="KW-0067">ATP-binding</keyword>
<evidence type="ECO:0000256" key="7">
    <source>
        <dbReference type="ARBA" id="ARBA00022993"/>
    </source>
</evidence>
<accession>A0A0R2F919</accession>
<evidence type="ECO:0000313" key="11">
    <source>
        <dbReference type="Proteomes" id="UP000050865"/>
    </source>
</evidence>
<comment type="subcellular location">
    <subcellularLocation>
        <location evidence="8">Cytoplasm</location>
    </subcellularLocation>
</comment>
<dbReference type="EMBL" id="AYZJ01000022">
    <property type="protein sequence ID" value="KRN24847.1"/>
    <property type="molecule type" value="Genomic_DNA"/>
</dbReference>
<organism evidence="10 11">
    <name type="scientific">Lacticaseibacillus camelliae DSM 22697 = JCM 13995</name>
    <dbReference type="NCBI Taxonomy" id="1423730"/>
    <lineage>
        <taxon>Bacteria</taxon>
        <taxon>Bacillati</taxon>
        <taxon>Bacillota</taxon>
        <taxon>Bacilli</taxon>
        <taxon>Lactobacillales</taxon>
        <taxon>Lactobacillaceae</taxon>
        <taxon>Lacticaseibacillus</taxon>
    </lineage>
</organism>
<keyword evidence="5 8" id="KW-0418">Kinase</keyword>
<protein>
    <recommendedName>
        <fullName evidence="8 9">Dephospho-CoA kinase</fullName>
        <ecNumber evidence="8 9">2.7.1.24</ecNumber>
    </recommendedName>
    <alternativeName>
        <fullName evidence="8">Dephosphocoenzyme A kinase</fullName>
    </alternativeName>
</protein>
<comment type="pathway">
    <text evidence="8">Cofactor biosynthesis; coenzyme A biosynthesis; CoA from (R)-pantothenate: step 5/5.</text>
</comment>
<dbReference type="CDD" id="cd02022">
    <property type="entry name" value="DPCK"/>
    <property type="match status" value="1"/>
</dbReference>
<evidence type="ECO:0000313" key="10">
    <source>
        <dbReference type="EMBL" id="KRN24847.1"/>
    </source>
</evidence>
<keyword evidence="3 8" id="KW-0808">Transferase</keyword>
<dbReference type="HAMAP" id="MF_00376">
    <property type="entry name" value="Dephospho_CoA_kinase"/>
    <property type="match status" value="1"/>
</dbReference>
<dbReference type="GO" id="GO:0005524">
    <property type="term" value="F:ATP binding"/>
    <property type="evidence" value="ECO:0007669"/>
    <property type="project" value="UniProtKB-UniRule"/>
</dbReference>
<dbReference type="InterPro" id="IPR027417">
    <property type="entry name" value="P-loop_NTPase"/>
</dbReference>
<keyword evidence="2 8" id="KW-0963">Cytoplasm</keyword>
<dbReference type="GO" id="GO:0005737">
    <property type="term" value="C:cytoplasm"/>
    <property type="evidence" value="ECO:0007669"/>
    <property type="project" value="UniProtKB-SubCell"/>
</dbReference>
<dbReference type="GO" id="GO:0004140">
    <property type="term" value="F:dephospho-CoA kinase activity"/>
    <property type="evidence" value="ECO:0007669"/>
    <property type="project" value="UniProtKB-UniRule"/>
</dbReference>
<evidence type="ECO:0000256" key="5">
    <source>
        <dbReference type="ARBA" id="ARBA00022777"/>
    </source>
</evidence>
<comment type="similarity">
    <text evidence="1 8">Belongs to the CoaE family.</text>
</comment>
<evidence type="ECO:0000256" key="9">
    <source>
        <dbReference type="NCBIfam" id="TIGR00152"/>
    </source>
</evidence>
<dbReference type="PANTHER" id="PTHR10695">
    <property type="entry name" value="DEPHOSPHO-COA KINASE-RELATED"/>
    <property type="match status" value="1"/>
</dbReference>
<reference evidence="10 11" key="1">
    <citation type="journal article" date="2015" name="Genome Announc.">
        <title>Expanding the biotechnology potential of lactobacilli through comparative genomics of 213 strains and associated genera.</title>
        <authorList>
            <person name="Sun Z."/>
            <person name="Harris H.M."/>
            <person name="McCann A."/>
            <person name="Guo C."/>
            <person name="Argimon S."/>
            <person name="Zhang W."/>
            <person name="Yang X."/>
            <person name="Jeffery I.B."/>
            <person name="Cooney J.C."/>
            <person name="Kagawa T.F."/>
            <person name="Liu W."/>
            <person name="Song Y."/>
            <person name="Salvetti E."/>
            <person name="Wrobel A."/>
            <person name="Rasinkangas P."/>
            <person name="Parkhill J."/>
            <person name="Rea M.C."/>
            <person name="O'Sullivan O."/>
            <person name="Ritari J."/>
            <person name="Douillard F.P."/>
            <person name="Paul Ross R."/>
            <person name="Yang R."/>
            <person name="Briner A.E."/>
            <person name="Felis G.E."/>
            <person name="de Vos W.M."/>
            <person name="Barrangou R."/>
            <person name="Klaenhammer T.R."/>
            <person name="Caufield P.W."/>
            <person name="Cui Y."/>
            <person name="Zhang H."/>
            <person name="O'Toole P.W."/>
        </authorList>
    </citation>
    <scope>NUCLEOTIDE SEQUENCE [LARGE SCALE GENOMIC DNA]</scope>
    <source>
        <strain evidence="10 11">DSM 22697</strain>
    </source>
</reference>
<evidence type="ECO:0000256" key="4">
    <source>
        <dbReference type="ARBA" id="ARBA00022741"/>
    </source>
</evidence>
<evidence type="ECO:0000256" key="3">
    <source>
        <dbReference type="ARBA" id="ARBA00022679"/>
    </source>
</evidence>
<proteinExistence type="inferred from homology"/>
<dbReference type="EC" id="2.7.1.24" evidence="8 9"/>
<dbReference type="RefSeq" id="WP_056989221.1">
    <property type="nucleotide sequence ID" value="NZ_AYZJ01000022.1"/>
</dbReference>
<dbReference type="FunFam" id="3.40.50.300:FF:000991">
    <property type="entry name" value="Dephospho-CoA kinase"/>
    <property type="match status" value="1"/>
</dbReference>
<evidence type="ECO:0000256" key="1">
    <source>
        <dbReference type="ARBA" id="ARBA00009018"/>
    </source>
</evidence>
<comment type="caution">
    <text evidence="10">The sequence shown here is derived from an EMBL/GenBank/DDBJ whole genome shotgun (WGS) entry which is preliminary data.</text>
</comment>
<feature type="binding site" evidence="8">
    <location>
        <begin position="12"/>
        <end position="17"/>
    </location>
    <ligand>
        <name>ATP</name>
        <dbReference type="ChEBI" id="CHEBI:30616"/>
    </ligand>
</feature>
<dbReference type="PANTHER" id="PTHR10695:SF46">
    <property type="entry name" value="BIFUNCTIONAL COENZYME A SYNTHASE-RELATED"/>
    <property type="match status" value="1"/>
</dbReference>
<keyword evidence="4 8" id="KW-0547">Nucleotide-binding</keyword>
<sequence>MTYLLGLTGGIATGKSTVAAEFRKLGCPVVDADEVAREVVEPGRPALKKIAAAFGARVLRADGSLDRKALGDIVFNNPDQLAQLNAIDHPYLRDAINDALAAAKATGARVVVGEIPLLYETHYETGFDGVAVVTLPPNMQLERLMARDGLTQAQAQARINAQMPLADKIAKADFLIDNSQGPAARKAQVADLLGQLAR</sequence>
<keyword evidence="7 8" id="KW-0173">Coenzyme A biosynthesis</keyword>
<gene>
    <name evidence="8" type="primary">coaE</name>
    <name evidence="10" type="ORF">FC75_GL001220</name>
</gene>
<dbReference type="GO" id="GO:0015937">
    <property type="term" value="P:coenzyme A biosynthetic process"/>
    <property type="evidence" value="ECO:0007669"/>
    <property type="project" value="UniProtKB-UniRule"/>
</dbReference>
<dbReference type="Proteomes" id="UP000050865">
    <property type="component" value="Unassembled WGS sequence"/>
</dbReference>
<evidence type="ECO:0000256" key="2">
    <source>
        <dbReference type="ARBA" id="ARBA00022490"/>
    </source>
</evidence>
<dbReference type="AlphaFoldDB" id="A0A0R2F919"/>
<dbReference type="NCBIfam" id="TIGR00152">
    <property type="entry name" value="dephospho-CoA kinase"/>
    <property type="match status" value="1"/>
</dbReference>
<dbReference type="InterPro" id="IPR001977">
    <property type="entry name" value="Depp_CoAkinase"/>
</dbReference>
<dbReference type="UniPathway" id="UPA00241">
    <property type="reaction ID" value="UER00356"/>
</dbReference>
<dbReference type="Gene3D" id="3.40.50.300">
    <property type="entry name" value="P-loop containing nucleotide triphosphate hydrolases"/>
    <property type="match status" value="1"/>
</dbReference>
<dbReference type="PROSITE" id="PS51219">
    <property type="entry name" value="DPCK"/>
    <property type="match status" value="1"/>
</dbReference>
<dbReference type="Pfam" id="PF01121">
    <property type="entry name" value="CoaE"/>
    <property type="match status" value="1"/>
</dbReference>
<comment type="function">
    <text evidence="8">Catalyzes the phosphorylation of the 3'-hydroxyl group of dephosphocoenzyme A to form coenzyme A.</text>
</comment>